<evidence type="ECO:0000313" key="8">
    <source>
        <dbReference type="Proteomes" id="UP001165083"/>
    </source>
</evidence>
<keyword evidence="8" id="KW-1185">Reference proteome</keyword>
<dbReference type="PANTHER" id="PTHR48056:SF81">
    <property type="entry name" value="RECEPTOR PROTEIN-TYROSINE KINASE CEPR1"/>
    <property type="match status" value="1"/>
</dbReference>
<dbReference type="SMART" id="SM00456">
    <property type="entry name" value="WW"/>
    <property type="match status" value="1"/>
</dbReference>
<feature type="region of interest" description="Disordered" evidence="5">
    <location>
        <begin position="1"/>
        <end position="22"/>
    </location>
</feature>
<dbReference type="Gene3D" id="3.80.10.10">
    <property type="entry name" value="Ribonuclease Inhibitor"/>
    <property type="match status" value="1"/>
</dbReference>
<dbReference type="GO" id="GO:0005524">
    <property type="term" value="F:ATP binding"/>
    <property type="evidence" value="ECO:0007669"/>
    <property type="project" value="UniProtKB-KW"/>
</dbReference>
<dbReference type="PANTHER" id="PTHR48056">
    <property type="entry name" value="LRR RECEPTOR-LIKE SERINE/THREONINE-PROTEIN KINASE-RELATED"/>
    <property type="match status" value="1"/>
</dbReference>
<keyword evidence="1" id="KW-0433">Leucine-rich repeat</keyword>
<gene>
    <name evidence="7" type="ORF">Plil01_000448200</name>
</gene>
<dbReference type="PROSITE" id="PS50096">
    <property type="entry name" value="IQ"/>
    <property type="match status" value="1"/>
</dbReference>
<dbReference type="Pfam" id="PF00397">
    <property type="entry name" value="WW"/>
    <property type="match status" value="1"/>
</dbReference>
<accession>A0A9W6TJL8</accession>
<dbReference type="Gene3D" id="2.20.70.10">
    <property type="match status" value="1"/>
</dbReference>
<dbReference type="OrthoDB" id="206948at2759"/>
<dbReference type="SUPFAM" id="SSF51045">
    <property type="entry name" value="WW domain"/>
    <property type="match status" value="1"/>
</dbReference>
<sequence>MPPGSDEPDQHHHNHKQASHHLSRSHLELLALTTFFHATGGRVSNNGERASAWTQQTGWDKVLEVGAALKDGKMPIPKTTTMQVYFASVFGVKWERNHIVAIDLSNNGLSGAIPIEITRLRFLNTLKLRNNPRLRGTLPSEIYAMPHLKYCYVDGTKLENVLPYNIAHSFQITQVIAGTRKTVALSTVQFCTGNERAGSLIHWVADMPEPDMNKVHSALKKLHESTDVQAGRQQIKCTASNATGPERAAAATQLQRIYRARIERTKFRNFLHSLVKMKIDPTTGYTYYVNARTGEATWEKPKFLGPNADLSNSNEITGYSAHEYSDAWQPYDDGNGNTVSSACQFTASRKILIGLCHIHCTVLLE</sequence>
<dbReference type="EMBL" id="BSXW01000181">
    <property type="protein sequence ID" value="GMF14074.1"/>
    <property type="molecule type" value="Genomic_DNA"/>
</dbReference>
<proteinExistence type="predicted"/>
<dbReference type="CDD" id="cd00201">
    <property type="entry name" value="WW"/>
    <property type="match status" value="1"/>
</dbReference>
<evidence type="ECO:0000256" key="5">
    <source>
        <dbReference type="SAM" id="MobiDB-lite"/>
    </source>
</evidence>
<feature type="domain" description="WW" evidence="6">
    <location>
        <begin position="283"/>
        <end position="303"/>
    </location>
</feature>
<protein>
    <submittedName>
        <fullName evidence="7">Unnamed protein product</fullName>
    </submittedName>
</protein>
<keyword evidence="4" id="KW-0067">ATP-binding</keyword>
<dbReference type="AlphaFoldDB" id="A0A9W6TJL8"/>
<dbReference type="InterPro" id="IPR001202">
    <property type="entry name" value="WW_dom"/>
</dbReference>
<reference evidence="7" key="1">
    <citation type="submission" date="2023-04" db="EMBL/GenBank/DDBJ databases">
        <title>Phytophthora lilii NBRC 32176.</title>
        <authorList>
            <person name="Ichikawa N."/>
            <person name="Sato H."/>
            <person name="Tonouchi N."/>
        </authorList>
    </citation>
    <scope>NUCLEOTIDE SEQUENCE</scope>
    <source>
        <strain evidence="7">NBRC 32176</strain>
    </source>
</reference>
<evidence type="ECO:0000256" key="2">
    <source>
        <dbReference type="ARBA" id="ARBA00022737"/>
    </source>
</evidence>
<dbReference type="SUPFAM" id="SSF52058">
    <property type="entry name" value="L domain-like"/>
    <property type="match status" value="1"/>
</dbReference>
<feature type="compositionally biased region" description="Basic residues" evidence="5">
    <location>
        <begin position="12"/>
        <end position="22"/>
    </location>
</feature>
<dbReference type="Proteomes" id="UP001165083">
    <property type="component" value="Unassembled WGS sequence"/>
</dbReference>
<evidence type="ECO:0000313" key="7">
    <source>
        <dbReference type="EMBL" id="GMF14074.1"/>
    </source>
</evidence>
<evidence type="ECO:0000256" key="3">
    <source>
        <dbReference type="ARBA" id="ARBA00022741"/>
    </source>
</evidence>
<comment type="caution">
    <text evidence="7">The sequence shown here is derived from an EMBL/GenBank/DDBJ whole genome shotgun (WGS) entry which is preliminary data.</text>
</comment>
<dbReference type="PROSITE" id="PS50020">
    <property type="entry name" value="WW_DOMAIN_2"/>
    <property type="match status" value="1"/>
</dbReference>
<evidence type="ECO:0000256" key="4">
    <source>
        <dbReference type="ARBA" id="ARBA00022840"/>
    </source>
</evidence>
<keyword evidence="2" id="KW-0677">Repeat</keyword>
<evidence type="ECO:0000259" key="6">
    <source>
        <dbReference type="PROSITE" id="PS50020"/>
    </source>
</evidence>
<dbReference type="InterPro" id="IPR036020">
    <property type="entry name" value="WW_dom_sf"/>
</dbReference>
<name>A0A9W6TJL8_9STRA</name>
<organism evidence="7 8">
    <name type="scientific">Phytophthora lilii</name>
    <dbReference type="NCBI Taxonomy" id="2077276"/>
    <lineage>
        <taxon>Eukaryota</taxon>
        <taxon>Sar</taxon>
        <taxon>Stramenopiles</taxon>
        <taxon>Oomycota</taxon>
        <taxon>Peronosporomycetes</taxon>
        <taxon>Peronosporales</taxon>
        <taxon>Peronosporaceae</taxon>
        <taxon>Phytophthora</taxon>
    </lineage>
</organism>
<dbReference type="InterPro" id="IPR050647">
    <property type="entry name" value="Plant_LRR-RLKs"/>
</dbReference>
<keyword evidence="3" id="KW-0547">Nucleotide-binding</keyword>
<dbReference type="InterPro" id="IPR032675">
    <property type="entry name" value="LRR_dom_sf"/>
</dbReference>
<evidence type="ECO:0000256" key="1">
    <source>
        <dbReference type="ARBA" id="ARBA00022614"/>
    </source>
</evidence>